<evidence type="ECO:0000256" key="2">
    <source>
        <dbReference type="ARBA" id="ARBA00022723"/>
    </source>
</evidence>
<dbReference type="CDD" id="cd15532">
    <property type="entry name" value="PHD2_CHD_II"/>
    <property type="match status" value="1"/>
</dbReference>
<keyword evidence="7" id="KW-0175">Coiled coil</keyword>
<comment type="subcellular location">
    <subcellularLocation>
        <location evidence="1">Nucleus</location>
    </subcellularLocation>
</comment>
<evidence type="ECO:0000256" key="8">
    <source>
        <dbReference type="SAM" id="MobiDB-lite"/>
    </source>
</evidence>
<dbReference type="InterPro" id="IPR028942">
    <property type="entry name" value="WHIM1_dom"/>
</dbReference>
<dbReference type="Pfam" id="PF24294">
    <property type="entry name" value="Chromo_PTM"/>
    <property type="match status" value="1"/>
</dbReference>
<dbReference type="Gene3D" id="3.30.40.10">
    <property type="entry name" value="Zinc/RING finger domain, C3HC4 (zinc finger)"/>
    <property type="match status" value="2"/>
</dbReference>
<dbReference type="PROSITE" id="PS50016">
    <property type="entry name" value="ZF_PHD_2"/>
    <property type="match status" value="1"/>
</dbReference>
<feature type="region of interest" description="Disordered" evidence="8">
    <location>
        <begin position="1"/>
        <end position="21"/>
    </location>
</feature>
<dbReference type="CDD" id="cd20401">
    <property type="entry name" value="Tudor_AtPTM-like"/>
    <property type="match status" value="1"/>
</dbReference>
<dbReference type="InterPro" id="IPR056618">
    <property type="entry name" value="Chromo_PTM"/>
</dbReference>
<proteinExistence type="predicted"/>
<dbReference type="InterPro" id="IPR019787">
    <property type="entry name" value="Znf_PHD-finger"/>
</dbReference>
<dbReference type="STRING" id="3988.B9SN69"/>
<protein>
    <submittedName>
        <fullName evidence="11">DNA binding protein, putative</fullName>
    </submittedName>
</protein>
<evidence type="ECO:0000313" key="12">
    <source>
        <dbReference type="Proteomes" id="UP000008311"/>
    </source>
</evidence>
<dbReference type="EMBL" id="EQ974043">
    <property type="protein sequence ID" value="EEF34930.1"/>
    <property type="molecule type" value="Genomic_DNA"/>
</dbReference>
<dbReference type="InterPro" id="IPR011011">
    <property type="entry name" value="Znf_FYVE_PHD"/>
</dbReference>
<evidence type="ECO:0000256" key="4">
    <source>
        <dbReference type="ARBA" id="ARBA00022833"/>
    </source>
</evidence>
<dbReference type="InParanoid" id="B9SN69"/>
<name>B9SN69_RICCO</name>
<dbReference type="SUPFAM" id="SSF57903">
    <property type="entry name" value="FYVE/PHD zinc finger"/>
    <property type="match status" value="3"/>
</dbReference>
<dbReference type="PROSITE" id="PS01359">
    <property type="entry name" value="ZF_PHD_1"/>
    <property type="match status" value="1"/>
</dbReference>
<dbReference type="SMART" id="SM00249">
    <property type="entry name" value="PHD"/>
    <property type="match status" value="4"/>
</dbReference>
<dbReference type="SMART" id="SM00571">
    <property type="entry name" value="DDT"/>
    <property type="match status" value="1"/>
</dbReference>
<feature type="region of interest" description="Disordered" evidence="8">
    <location>
        <begin position="831"/>
        <end position="856"/>
    </location>
</feature>
<keyword evidence="2" id="KW-0479">Metal-binding</keyword>
<keyword evidence="4" id="KW-0862">Zinc</keyword>
<dbReference type="InterPro" id="IPR018501">
    <property type="entry name" value="DDT_dom"/>
</dbReference>
<evidence type="ECO:0000313" key="11">
    <source>
        <dbReference type="EMBL" id="EEF34930.1"/>
    </source>
</evidence>
<dbReference type="InterPro" id="IPR013083">
    <property type="entry name" value="Znf_RING/FYVE/PHD"/>
</dbReference>
<dbReference type="InterPro" id="IPR019786">
    <property type="entry name" value="Zinc_finger_PHD-type_CS"/>
</dbReference>
<dbReference type="Pfam" id="PF00628">
    <property type="entry name" value="PHD"/>
    <property type="match status" value="1"/>
</dbReference>
<dbReference type="InterPro" id="IPR047365">
    <property type="entry name" value="Tudor_AtPTM-like"/>
</dbReference>
<feature type="domain" description="DDT" evidence="10">
    <location>
        <begin position="194"/>
        <end position="254"/>
    </location>
</feature>
<dbReference type="GO" id="GO:0005634">
    <property type="term" value="C:nucleus"/>
    <property type="evidence" value="ECO:0007669"/>
    <property type="project" value="UniProtKB-SubCell"/>
</dbReference>
<evidence type="ECO:0000256" key="6">
    <source>
        <dbReference type="PROSITE-ProRule" id="PRU00146"/>
    </source>
</evidence>
<evidence type="ECO:0000256" key="5">
    <source>
        <dbReference type="ARBA" id="ARBA00023242"/>
    </source>
</evidence>
<accession>B9SN69</accession>
<feature type="coiled-coil region" evidence="7">
    <location>
        <begin position="111"/>
        <end position="138"/>
    </location>
</feature>
<gene>
    <name evidence="11" type="ORF">RCOM_1186110</name>
</gene>
<keyword evidence="3 6" id="KW-0863">Zinc-finger</keyword>
<organism evidence="11 12">
    <name type="scientific">Ricinus communis</name>
    <name type="common">Castor bean</name>
    <dbReference type="NCBI Taxonomy" id="3988"/>
    <lineage>
        <taxon>Eukaryota</taxon>
        <taxon>Viridiplantae</taxon>
        <taxon>Streptophyta</taxon>
        <taxon>Embryophyta</taxon>
        <taxon>Tracheophyta</taxon>
        <taxon>Spermatophyta</taxon>
        <taxon>Magnoliopsida</taxon>
        <taxon>eudicotyledons</taxon>
        <taxon>Gunneridae</taxon>
        <taxon>Pentapetalae</taxon>
        <taxon>rosids</taxon>
        <taxon>fabids</taxon>
        <taxon>Malpighiales</taxon>
        <taxon>Euphorbiaceae</taxon>
        <taxon>Acalyphoideae</taxon>
        <taxon>Acalypheae</taxon>
        <taxon>Ricinus</taxon>
    </lineage>
</organism>
<dbReference type="PANTHER" id="PTHR46508">
    <property type="entry name" value="PHD FINGER FAMILY PROTEIN"/>
    <property type="match status" value="1"/>
</dbReference>
<dbReference type="PANTHER" id="PTHR46508:SF1">
    <property type="entry name" value="PHD FINGER FAMILY PROTEIN"/>
    <property type="match status" value="1"/>
</dbReference>
<dbReference type="PROSITE" id="PS50827">
    <property type="entry name" value="DDT"/>
    <property type="match status" value="1"/>
</dbReference>
<feature type="domain" description="PHD-type" evidence="9">
    <location>
        <begin position="416"/>
        <end position="463"/>
    </location>
</feature>
<feature type="region of interest" description="Disordered" evidence="8">
    <location>
        <begin position="139"/>
        <end position="163"/>
    </location>
</feature>
<evidence type="ECO:0000256" key="7">
    <source>
        <dbReference type="SAM" id="Coils"/>
    </source>
</evidence>
<dbReference type="Pfam" id="PF15612">
    <property type="entry name" value="WHIM1"/>
    <property type="match status" value="1"/>
</dbReference>
<evidence type="ECO:0000259" key="9">
    <source>
        <dbReference type="PROSITE" id="PS50016"/>
    </source>
</evidence>
<dbReference type="Pfam" id="PF02791">
    <property type="entry name" value="DDT"/>
    <property type="match status" value="1"/>
</dbReference>
<keyword evidence="5" id="KW-0539">Nucleus</keyword>
<dbReference type="GO" id="GO:0000785">
    <property type="term" value="C:chromatin"/>
    <property type="evidence" value="ECO:0007669"/>
    <property type="project" value="UniProtKB-ARBA"/>
</dbReference>
<dbReference type="Proteomes" id="UP000008311">
    <property type="component" value="Unassembled WGS sequence"/>
</dbReference>
<feature type="compositionally biased region" description="Basic residues" evidence="8">
    <location>
        <begin position="8"/>
        <end position="18"/>
    </location>
</feature>
<dbReference type="eggNOG" id="KOG1473">
    <property type="taxonomic scope" value="Eukaryota"/>
</dbReference>
<sequence length="1723" mass="193320">MEPPEVKKRGRGRPRKRRREEDEIDKKVEVAIKRQALEMRWKPLVGRYVLKEFDDNGVFLGKIVSYESGLYRVDYEDGDCEDLESGELRQLILSDDYFDDELNERRVKLDQLVLEKSIKKNKKEVADLKNEVDRVETSALTDVENDGAQSEGDADSSSDSCEYAQDGDLEPVVEVPIVPPPQLPPSSETIGVPKECVSHLFSVYGFLRSFNILLFLSPFTLDDLVGAINCHVQNTLSDAIHVALMRALRRHLEALSSDGSEVASKCLRCLDWSLLDSLTWPVYLVQYFTVMGYAKRPEWKGFYDDILKREYYSLPVSRKLMILQILCDDVLDCAEIRAEIDAREESEVGMDPDAIATSLSENGPRRVHPRYSKTSACKDKEAMEIIAENQGTKSSCCSKYLGWEGDGHNVGMDGNSDECRLCGMDGTLLCCDGCPSAYHSRCIGVVKMYIPDGPWYCPECTINKLGPTIIMGTSLKGAEIFGVDLYEQVFLGTCNHLLVLRASASTEPCLRYYSQKDIPKVLQVLSSSVQLRSSYLEISKAIADYWSIPQSAFSPSETFERVPRAYIKEDDKSLSFSVPLTCKESQMAAYIAGAENAINLSISSGMVERNLTDNFMYVGTYFKPYAYINHYMHGDFAASAAAKLAILSSEESRVSEVHKSANGRKVNSDILLQIKAFSAAASRFFWPSSEKKLIEVPRERCGWCHSCKLPSNNRRGCMLNSAALTATKGAMKILNSLRPVTSGEGSLLSISTYILYLGESLCGLTVGSFVNASYREQWRKRVENASSCSAIMGPLLELEENIRTIAFLGDWTKAMDVLLVDSPMIQIAASNGGITQRSGPGGKRHRKQSGVPDFRANSNDDKSFVWWRGEKQLKLVFQQAILPRLVVKRAARQGGSKKIMGVFYVDDPELPKRSRQMVWRAAVERSKNASQLALQVRYLDLHVRWTDLVRPEQNNQDGKGSETEASVFRNAIICDKKIEKNKICYGVAFGNQKHLPSRIMKNIIEIEQSVDGKEKYWFSETHVPLFLIKEFEERVDQVALPSAKKSLNELSELQRKQLKYSRRDIFLYLTFKRDKLERCSCASCQHDVLIRNTVKCSACQGYCHKDCTISSTVYRNAEVEFLITCKQCCNAKAVVVHGNDNEPPIFHLPLQGRESHDVLTAPKGTRIKLRYNAKPVAHENDNGTPSTPLSLQGPESQNMLTAAKGTRVKFHIQPPSVRAQNSSPEMKQDTSTPSLATKTRSKICNWGVIWKKKNTEDAGTDFRRKNILFPGSSVMLNLVCNLCKKKYDRDLMYIHCETCSGWFHAEAVEIDESNLPNVVGFKCCRCRRIRSPKCPYDDNPEGEKPVGHKQSDKVSKKGNLRVNSDYAAIAESKVCEPITSIFPKEEPFVQDDDPLLFSLSGVEQITEANSEVELEWHGGGQGPQKLPVRRHLKPQVTAEGMPENGNYPKSSLPVDEINIMDPKEEPLCVDWMQKLPVRRLSKSQAVAEGILKSQVIAEGTPENSHCLKSSLLVDGINIMDPKEEPLHVDWSQKLPVRRLSKPQVIDEGMLENSHYANPSVPVDGKNTFAPEEESSCMEWDASAKDFEGEMPTAYELNYEDMEFEPQTYFSFGELLESDDGGQLDGFDVSGNVMVNSGNQSYAVLQDGFYEQCARDNSGNPLEPMTAPELSFKTKHCKMCSHSEPVPELTCKVCDIVIHSHCSPWVESSSPEGTWTCGKCLERR</sequence>
<reference evidence="12" key="1">
    <citation type="journal article" date="2010" name="Nat. Biotechnol.">
        <title>Draft genome sequence of the oilseed species Ricinus communis.</title>
        <authorList>
            <person name="Chan A.P."/>
            <person name="Crabtree J."/>
            <person name="Zhao Q."/>
            <person name="Lorenzi H."/>
            <person name="Orvis J."/>
            <person name="Puiu D."/>
            <person name="Melake-Berhan A."/>
            <person name="Jones K.M."/>
            <person name="Redman J."/>
            <person name="Chen G."/>
            <person name="Cahoon E.B."/>
            <person name="Gedil M."/>
            <person name="Stanke M."/>
            <person name="Haas B.J."/>
            <person name="Wortman J.R."/>
            <person name="Fraser-Liggett C.M."/>
            <person name="Ravel J."/>
            <person name="Rabinowicz P.D."/>
        </authorList>
    </citation>
    <scope>NUCLEOTIDE SEQUENCE [LARGE SCALE GENOMIC DNA]</scope>
    <source>
        <strain evidence="12">cv. Hale</strain>
    </source>
</reference>
<dbReference type="Pfam" id="PF21743">
    <property type="entry name" value="PTM_DIR17_Tudor"/>
    <property type="match status" value="1"/>
</dbReference>
<keyword evidence="12" id="KW-1185">Reference proteome</keyword>
<evidence type="ECO:0000256" key="3">
    <source>
        <dbReference type="ARBA" id="ARBA00022771"/>
    </source>
</evidence>
<evidence type="ECO:0000259" key="10">
    <source>
        <dbReference type="PROSITE" id="PS50827"/>
    </source>
</evidence>
<evidence type="ECO:0000256" key="1">
    <source>
        <dbReference type="ARBA" id="ARBA00004123"/>
    </source>
</evidence>
<dbReference type="FunCoup" id="B9SN69">
    <property type="interactions" value="2341"/>
</dbReference>
<dbReference type="InterPro" id="IPR001965">
    <property type="entry name" value="Znf_PHD"/>
</dbReference>
<dbReference type="GO" id="GO:0008270">
    <property type="term" value="F:zinc ion binding"/>
    <property type="evidence" value="ECO:0007669"/>
    <property type="project" value="UniProtKB-KW"/>
</dbReference>